<keyword evidence="1" id="KW-0472">Membrane</keyword>
<feature type="transmembrane region" description="Helical" evidence="1">
    <location>
        <begin position="191"/>
        <end position="209"/>
    </location>
</feature>
<dbReference type="CDD" id="cd00920">
    <property type="entry name" value="Cupredoxin"/>
    <property type="match status" value="1"/>
</dbReference>
<keyword evidence="2" id="KW-0732">Signal</keyword>
<dbReference type="AlphaFoldDB" id="A0A4Z1PMW1"/>
<evidence type="ECO:0000256" key="2">
    <source>
        <dbReference type="SAM" id="SignalP"/>
    </source>
</evidence>
<dbReference type="InterPro" id="IPR052953">
    <property type="entry name" value="Ser-rich/MCO-related"/>
</dbReference>
<dbReference type="STRING" id="86259.A0A4Z1PMW1"/>
<dbReference type="PANTHER" id="PTHR34883:SF15">
    <property type="entry name" value="EXTRACELLULAR SERINE-RICH PROTEIN"/>
    <property type="match status" value="1"/>
</dbReference>
<gene>
    <name evidence="3" type="ORF">E6O75_ATG04265</name>
</gene>
<accession>A0A4Z1PMW1</accession>
<dbReference type="InterPro" id="IPR008972">
    <property type="entry name" value="Cupredoxin"/>
</dbReference>
<protein>
    <submittedName>
        <fullName evidence="3">Extracellular serine-rich protein</fullName>
    </submittedName>
</protein>
<keyword evidence="4" id="KW-1185">Reference proteome</keyword>
<feature type="chain" id="PRO_5021400835" evidence="2">
    <location>
        <begin position="17"/>
        <end position="211"/>
    </location>
</feature>
<dbReference type="Proteomes" id="UP000298493">
    <property type="component" value="Unassembled WGS sequence"/>
</dbReference>
<dbReference type="Gene3D" id="2.60.40.420">
    <property type="entry name" value="Cupredoxins - blue copper proteins"/>
    <property type="match status" value="1"/>
</dbReference>
<proteinExistence type="predicted"/>
<evidence type="ECO:0000256" key="1">
    <source>
        <dbReference type="SAM" id="Phobius"/>
    </source>
</evidence>
<reference evidence="3 4" key="1">
    <citation type="submission" date="2019-04" db="EMBL/GenBank/DDBJ databases">
        <title>High contiguity whole genome sequence and gene annotation resource for two Venturia nashicola isolates.</title>
        <authorList>
            <person name="Prokchorchik M."/>
            <person name="Won K."/>
            <person name="Lee Y."/>
            <person name="Choi E.D."/>
            <person name="Segonzac C."/>
            <person name="Sohn K.H."/>
        </authorList>
    </citation>
    <scope>NUCLEOTIDE SEQUENCE [LARGE SCALE GENOMIC DNA]</scope>
    <source>
        <strain evidence="3 4">PRI2</strain>
    </source>
</reference>
<evidence type="ECO:0000313" key="3">
    <source>
        <dbReference type="EMBL" id="TID25060.1"/>
    </source>
</evidence>
<keyword evidence="1" id="KW-0812">Transmembrane</keyword>
<keyword evidence="1" id="KW-1133">Transmembrane helix</keyword>
<dbReference type="SUPFAM" id="SSF49503">
    <property type="entry name" value="Cupredoxins"/>
    <property type="match status" value="1"/>
</dbReference>
<name>A0A4Z1PMW1_9PEZI</name>
<comment type="caution">
    <text evidence="3">The sequence shown here is derived from an EMBL/GenBank/DDBJ whole genome shotgun (WGS) entry which is preliminary data.</text>
</comment>
<sequence>MRTILALLAFVSVALAHHDHILVPGNSSTATTSAPSPLQTITVGKDGSNRFDPESLEVTPGSKVVFEFYPGHNSVVQGSFDKPCSPQSNVAFYSGYVDSVSGPASQIFTISVDNPDPIWFYSGSASHCQQGMVGVINPSQNQTLAAYRSGASTAPNTTLPASNIVQGGVLNSTTTSASVGTATAKGEAGRGTVSVFGVVVGLVVWLFVVGF</sequence>
<dbReference type="PANTHER" id="PTHR34883">
    <property type="entry name" value="SERINE-RICH PROTEIN, PUTATIVE-RELATED-RELATED"/>
    <property type="match status" value="1"/>
</dbReference>
<evidence type="ECO:0000313" key="4">
    <source>
        <dbReference type="Proteomes" id="UP000298493"/>
    </source>
</evidence>
<dbReference type="EMBL" id="SNSC02000004">
    <property type="protein sequence ID" value="TID25060.1"/>
    <property type="molecule type" value="Genomic_DNA"/>
</dbReference>
<feature type="signal peptide" evidence="2">
    <location>
        <begin position="1"/>
        <end position="16"/>
    </location>
</feature>
<organism evidence="3 4">
    <name type="scientific">Venturia nashicola</name>
    <dbReference type="NCBI Taxonomy" id="86259"/>
    <lineage>
        <taxon>Eukaryota</taxon>
        <taxon>Fungi</taxon>
        <taxon>Dikarya</taxon>
        <taxon>Ascomycota</taxon>
        <taxon>Pezizomycotina</taxon>
        <taxon>Dothideomycetes</taxon>
        <taxon>Pleosporomycetidae</taxon>
        <taxon>Venturiales</taxon>
        <taxon>Venturiaceae</taxon>
        <taxon>Venturia</taxon>
    </lineage>
</organism>